<protein>
    <submittedName>
        <fullName evidence="2">Uncharacterized protein</fullName>
    </submittedName>
</protein>
<keyword evidence="1" id="KW-1133">Transmembrane helix</keyword>
<keyword evidence="1" id="KW-0472">Membrane</keyword>
<accession>A0ABZ2Q146</accession>
<organism evidence="2 3">
    <name type="scientific">Flavobacterium ginsenosidimutans</name>
    <dbReference type="NCBI Taxonomy" id="687844"/>
    <lineage>
        <taxon>Bacteria</taxon>
        <taxon>Pseudomonadati</taxon>
        <taxon>Bacteroidota</taxon>
        <taxon>Flavobacteriia</taxon>
        <taxon>Flavobacteriales</taxon>
        <taxon>Flavobacteriaceae</taxon>
        <taxon>Flavobacterium</taxon>
    </lineage>
</organism>
<evidence type="ECO:0000256" key="1">
    <source>
        <dbReference type="SAM" id="Phobius"/>
    </source>
</evidence>
<feature type="transmembrane region" description="Helical" evidence="1">
    <location>
        <begin position="175"/>
        <end position="196"/>
    </location>
</feature>
<evidence type="ECO:0000313" key="3">
    <source>
        <dbReference type="Proteomes" id="UP001447857"/>
    </source>
</evidence>
<gene>
    <name evidence="2" type="ORF">V6624_12835</name>
</gene>
<reference evidence="2 3" key="1">
    <citation type="submission" date="2024-02" db="EMBL/GenBank/DDBJ databases">
        <title>complete genome of Flavobacterium ginsenosidimutans Str. YTB16.</title>
        <authorList>
            <person name="Wang Q."/>
        </authorList>
    </citation>
    <scope>NUCLEOTIDE SEQUENCE [LARGE SCALE GENOMIC DNA]</scope>
    <source>
        <strain evidence="2 3">YTB16</strain>
    </source>
</reference>
<keyword evidence="1" id="KW-0812">Transmembrane</keyword>
<feature type="transmembrane region" description="Helical" evidence="1">
    <location>
        <begin position="122"/>
        <end position="147"/>
    </location>
</feature>
<name>A0ABZ2Q146_9FLAO</name>
<proteinExistence type="predicted"/>
<dbReference type="RefSeq" id="WP_338838768.1">
    <property type="nucleotide sequence ID" value="NZ_CP147988.1"/>
</dbReference>
<keyword evidence="3" id="KW-1185">Reference proteome</keyword>
<dbReference type="EMBL" id="CP147988">
    <property type="protein sequence ID" value="WXK47905.1"/>
    <property type="molecule type" value="Genomic_DNA"/>
</dbReference>
<sequence length="210" mass="24182">MAMIFEKPIILEGEEGNVVLIYGDHIIGNITKENADLSIERIEKNVFNSSEFESIININEIFEYEFEPENDSHIMFEVRNADSVTYKTIDFKDSETTRKAEKSISEKFKQLGFKREEKQISALSAAVIPGSVAAFVAVMGGIFTWYAKYMETRVITRTRIIKWYVYIFEKVAEVIGFYPFLIITVVLTVCCLLWMFKRMANPPIKISAVK</sequence>
<dbReference type="Proteomes" id="UP001447857">
    <property type="component" value="Chromosome"/>
</dbReference>
<evidence type="ECO:0000313" key="2">
    <source>
        <dbReference type="EMBL" id="WXK47905.1"/>
    </source>
</evidence>